<dbReference type="InterPro" id="IPR036477">
    <property type="entry name" value="Formyl_transf_N_sf"/>
</dbReference>
<dbReference type="SUPFAM" id="SSF50486">
    <property type="entry name" value="FMT C-terminal domain-like"/>
    <property type="match status" value="1"/>
</dbReference>
<feature type="domain" description="Formyl transferase C-terminal" evidence="3">
    <location>
        <begin position="539"/>
        <end position="672"/>
    </location>
</feature>
<dbReference type="InterPro" id="IPR005793">
    <property type="entry name" value="Formyl_trans_C"/>
</dbReference>
<dbReference type="InterPro" id="IPR011034">
    <property type="entry name" value="Formyl_transferase-like_C_sf"/>
</dbReference>
<dbReference type="InterPro" id="IPR037022">
    <property type="entry name" value="Formyl_trans_C_sf"/>
</dbReference>
<dbReference type="InterPro" id="IPR002376">
    <property type="entry name" value="Formyl_transf_N"/>
</dbReference>
<evidence type="ECO:0000313" key="4">
    <source>
        <dbReference type="EMBL" id="KMZ77880.1"/>
    </source>
</evidence>
<feature type="region of interest" description="Disordered" evidence="1">
    <location>
        <begin position="99"/>
        <end position="122"/>
    </location>
</feature>
<dbReference type="Gene3D" id="3.40.50.170">
    <property type="entry name" value="Formyl transferase, N-terminal domain"/>
    <property type="match status" value="1"/>
</dbReference>
<sequence length="679" mass="77690">MNITSCHVVQIFLAIFLNICTCKLYYISKLHVGKKGQPPQNVSQSVHQISAKNVKASGTKGRNREKLNFAKLNGASGLSPSWGKCEAVDGGRRCAEEAHKVSRNPSCRLPSRPPGHGHHPAGEQTLVHVTNALIGPNRLVNKYSFFKNQNGECQPPSSEAGSDERRTRMCHWENSRLHNALPYTLLHNALQHKAVSLHLHNVYQEIIRTVQSTLRSKIFYVDVKEELLKRKNTIMDMLHQIYALQNRRNTQGGVKSTEEDQKKLRILFIGSNEFSLLCFKVIMLIVKYVRNDIVLDHVITKSPRKKGRHLKLKKSHIEEEAEKKNIKIFYYDKVRNDTYLLKNKTFDLCISVSFGEIFNASFFKNIAANVYTLHPSLLPFYRGASPIQRSLLNNESLFGYSIFLTNLRIDGGPPLIRRPLTFDQAFNFNDIITVLFTLGSLHLMSRIFFLANYKLGGTQGELQLGGEPPPPSTISTQNNYHHLHLRHFPYDEGDITPRGVQTNQPMLHTDTEQDIMNHAWLRNYLTFPSTHKNNSYAPKIKSEERYVCFFCSTALHIHNKVRGFINWPKVECTLFLFHKGGLKAMEVKLIKTAHDSGDHSRGSDGSRHHRHQFIRGDAVQSHKCFDGIPRKRAIFDRGAINILCKDNSLLKIYQLQRKNKKIMDASSFFNSINRVDLLY</sequence>
<gene>
    <name evidence="4" type="ORF">PVIIG_00567</name>
</gene>
<dbReference type="Pfam" id="PF00551">
    <property type="entry name" value="Formyl_trans_N"/>
    <property type="match status" value="1"/>
</dbReference>
<dbReference type="OrthoDB" id="10268103at2759"/>
<proteinExistence type="predicted"/>
<protein>
    <submittedName>
        <fullName evidence="4">Formyl transferase domain-containing protein</fullName>
    </submittedName>
</protein>
<dbReference type="Proteomes" id="UP000053562">
    <property type="component" value="Unassembled WGS sequence"/>
</dbReference>
<evidence type="ECO:0000259" key="2">
    <source>
        <dbReference type="Pfam" id="PF00551"/>
    </source>
</evidence>
<dbReference type="PANTHER" id="PTHR11138">
    <property type="entry name" value="METHIONYL-TRNA FORMYLTRANSFERASE"/>
    <property type="match status" value="1"/>
</dbReference>
<reference evidence="4 5" key="1">
    <citation type="submission" date="2011-08" db="EMBL/GenBank/DDBJ databases">
        <title>The Genome Sequence of Plasmodium vivax India VII.</title>
        <authorList>
            <consortium name="The Broad Institute Genome Sequencing Platform"/>
            <consortium name="The Broad Institute Genome Sequencing Center for Infectious Disease"/>
            <person name="Neafsey D."/>
            <person name="Carlton J."/>
            <person name="Barnwell J."/>
            <person name="Collins W."/>
            <person name="Escalante A."/>
            <person name="Mullikin J."/>
            <person name="Saul A."/>
            <person name="Guigo R."/>
            <person name="Camara F."/>
            <person name="Young S.K."/>
            <person name="Zeng Q."/>
            <person name="Gargeya S."/>
            <person name="Fitzgerald M."/>
            <person name="Haas B."/>
            <person name="Abouelleil A."/>
            <person name="Alvarado L."/>
            <person name="Arachchi H.M."/>
            <person name="Berlin A."/>
            <person name="Brown A."/>
            <person name="Chapman S.B."/>
            <person name="Chen Z."/>
            <person name="Dunbar C."/>
            <person name="Freedman E."/>
            <person name="Gearin G."/>
            <person name="Gellesch M."/>
            <person name="Goldberg J."/>
            <person name="Griggs A."/>
            <person name="Gujja S."/>
            <person name="Heiman D."/>
            <person name="Howarth C."/>
            <person name="Larson L."/>
            <person name="Lui A."/>
            <person name="MacDonald P.J.P."/>
            <person name="Montmayeur A."/>
            <person name="Murphy C."/>
            <person name="Neiman D."/>
            <person name="Pearson M."/>
            <person name="Priest M."/>
            <person name="Roberts A."/>
            <person name="Saif S."/>
            <person name="Shea T."/>
            <person name="Shenoy N."/>
            <person name="Sisk P."/>
            <person name="Stolte C."/>
            <person name="Sykes S."/>
            <person name="Wortman J."/>
            <person name="Nusbaum C."/>
            <person name="Birren B."/>
        </authorList>
    </citation>
    <scope>NUCLEOTIDE SEQUENCE [LARGE SCALE GENOMIC DNA]</scope>
    <source>
        <strain evidence="4 5">India VII</strain>
    </source>
</reference>
<dbReference type="GO" id="GO:0004479">
    <property type="term" value="F:methionyl-tRNA formyltransferase activity"/>
    <property type="evidence" value="ECO:0007669"/>
    <property type="project" value="TreeGrafter"/>
</dbReference>
<dbReference type="PANTHER" id="PTHR11138:SF5">
    <property type="entry name" value="METHIONYL-TRNA FORMYLTRANSFERASE, MITOCHONDRIAL"/>
    <property type="match status" value="1"/>
</dbReference>
<evidence type="ECO:0000313" key="5">
    <source>
        <dbReference type="Proteomes" id="UP000053562"/>
    </source>
</evidence>
<evidence type="ECO:0000256" key="1">
    <source>
        <dbReference type="SAM" id="MobiDB-lite"/>
    </source>
</evidence>
<name>A0A0J9S4U6_PLAVI</name>
<dbReference type="EMBL" id="KQ234376">
    <property type="protein sequence ID" value="KMZ77880.1"/>
    <property type="molecule type" value="Genomic_DNA"/>
</dbReference>
<keyword evidence="4" id="KW-0808">Transferase</keyword>
<dbReference type="Gene3D" id="3.10.25.10">
    <property type="entry name" value="Formyl transferase, C-terminal domain"/>
    <property type="match status" value="1"/>
</dbReference>
<dbReference type="Pfam" id="PF02911">
    <property type="entry name" value="Formyl_trans_C"/>
    <property type="match status" value="1"/>
</dbReference>
<evidence type="ECO:0000259" key="3">
    <source>
        <dbReference type="Pfam" id="PF02911"/>
    </source>
</evidence>
<feature type="domain" description="Formyl transferase N-terminal" evidence="2">
    <location>
        <begin position="265"/>
        <end position="417"/>
    </location>
</feature>
<dbReference type="GO" id="GO:0005739">
    <property type="term" value="C:mitochondrion"/>
    <property type="evidence" value="ECO:0007669"/>
    <property type="project" value="TreeGrafter"/>
</dbReference>
<dbReference type="SUPFAM" id="SSF53328">
    <property type="entry name" value="Formyltransferase"/>
    <property type="match status" value="1"/>
</dbReference>
<accession>A0A0J9S4U6</accession>
<dbReference type="AlphaFoldDB" id="A0A0J9S4U6"/>
<organism evidence="4 5">
    <name type="scientific">Plasmodium vivax India VII</name>
    <dbReference type="NCBI Taxonomy" id="1077284"/>
    <lineage>
        <taxon>Eukaryota</taxon>
        <taxon>Sar</taxon>
        <taxon>Alveolata</taxon>
        <taxon>Apicomplexa</taxon>
        <taxon>Aconoidasida</taxon>
        <taxon>Haemosporida</taxon>
        <taxon>Plasmodiidae</taxon>
        <taxon>Plasmodium</taxon>
        <taxon>Plasmodium (Plasmodium)</taxon>
    </lineage>
</organism>